<accession>A0ABP3HEY4</accession>
<feature type="domain" description="tRNA-modifying protein YgfZ-like beta-barrel" evidence="1">
    <location>
        <begin position="238"/>
        <end position="302"/>
    </location>
</feature>
<dbReference type="Pfam" id="PF21130">
    <property type="entry name" value="YgfZ_barrel"/>
    <property type="match status" value="1"/>
</dbReference>
<dbReference type="PANTHER" id="PTHR22602">
    <property type="entry name" value="TRANSFERASE CAF17, MITOCHONDRIAL-RELATED"/>
    <property type="match status" value="1"/>
</dbReference>
<organism evidence="2 3">
    <name type="scientific">Bowmanella denitrificans</name>
    <dbReference type="NCBI Taxonomy" id="366582"/>
    <lineage>
        <taxon>Bacteria</taxon>
        <taxon>Pseudomonadati</taxon>
        <taxon>Pseudomonadota</taxon>
        <taxon>Gammaproteobacteria</taxon>
        <taxon>Alteromonadales</taxon>
        <taxon>Alteromonadaceae</taxon>
        <taxon>Bowmanella</taxon>
    </lineage>
</organism>
<gene>
    <name evidence="2" type="primary">ygfZ</name>
    <name evidence="2" type="ORF">GCM10009092_33590</name>
</gene>
<evidence type="ECO:0000313" key="3">
    <source>
        <dbReference type="Proteomes" id="UP001501757"/>
    </source>
</evidence>
<sequence>MPSIQSIANSTSLPTNFVIPLSQISLLQASGEDRLKYLQGQLTQDLERLTADKAMYACHCDAKGKAWALYQVFSQGEEIFMLSDSEAIEKSLPELKKYAVFSKVALTKTDLTWFGIAGPNPEAWLTKQGCQLPQTHLGISCTDRSVIIRQDSPDIRYIVGLHEPLSTQIVETLSEHLYTENLWQVLDIQAGLPKLNAQTSAEFVPQMVNMQALDAISFTKGCYMGQETVARTRYLGKNKRAAYILHARHATDMTPGDALEVQLEENWRRSGTVLSCATLSEETWLLAVLPNDTQTGTLLRSKQQPDVLFEVLPLPYSLEN</sequence>
<dbReference type="InterPro" id="IPR045179">
    <property type="entry name" value="YgfZ/GcvT"/>
</dbReference>
<dbReference type="PANTHER" id="PTHR22602:SF0">
    <property type="entry name" value="TRANSFERASE CAF17, MITOCHONDRIAL-RELATED"/>
    <property type="match status" value="1"/>
</dbReference>
<dbReference type="SUPFAM" id="SSF103025">
    <property type="entry name" value="Folate-binding domain"/>
    <property type="match status" value="1"/>
</dbReference>
<dbReference type="NCBIfam" id="NF007110">
    <property type="entry name" value="PRK09559.1"/>
    <property type="match status" value="1"/>
</dbReference>
<dbReference type="InterPro" id="IPR017703">
    <property type="entry name" value="YgfZ/GCV_T_CS"/>
</dbReference>
<comment type="caution">
    <text evidence="2">The sequence shown here is derived from an EMBL/GenBank/DDBJ whole genome shotgun (WGS) entry which is preliminary data.</text>
</comment>
<reference evidence="3" key="1">
    <citation type="journal article" date="2019" name="Int. J. Syst. Evol. Microbiol.">
        <title>The Global Catalogue of Microorganisms (GCM) 10K type strain sequencing project: providing services to taxonomists for standard genome sequencing and annotation.</title>
        <authorList>
            <consortium name="The Broad Institute Genomics Platform"/>
            <consortium name="The Broad Institute Genome Sequencing Center for Infectious Disease"/>
            <person name="Wu L."/>
            <person name="Ma J."/>
        </authorList>
    </citation>
    <scope>NUCLEOTIDE SEQUENCE [LARGE SCALE GENOMIC DNA]</scope>
    <source>
        <strain evidence="3">JCM 13378</strain>
    </source>
</reference>
<dbReference type="Gene3D" id="2.40.30.160">
    <property type="match status" value="1"/>
</dbReference>
<dbReference type="Proteomes" id="UP001501757">
    <property type="component" value="Unassembled WGS sequence"/>
</dbReference>
<dbReference type="EMBL" id="BAAAEI010000021">
    <property type="protein sequence ID" value="GAA0366517.1"/>
    <property type="molecule type" value="Genomic_DNA"/>
</dbReference>
<keyword evidence="3" id="KW-1185">Reference proteome</keyword>
<dbReference type="SUPFAM" id="SSF101790">
    <property type="entry name" value="Aminomethyltransferase beta-barrel domain"/>
    <property type="match status" value="1"/>
</dbReference>
<name>A0ABP3HEY4_9ALTE</name>
<dbReference type="NCBIfam" id="TIGR03317">
    <property type="entry name" value="ygfZ_signature"/>
    <property type="match status" value="1"/>
</dbReference>
<protein>
    <submittedName>
        <fullName evidence="2">tRNA-modifying protein YgfZ</fullName>
    </submittedName>
</protein>
<dbReference type="Gene3D" id="3.30.70.1630">
    <property type="match status" value="1"/>
</dbReference>
<dbReference type="Gene3D" id="3.30.70.1400">
    <property type="entry name" value="Aminomethyltransferase beta-barrel domains"/>
    <property type="match status" value="1"/>
</dbReference>
<dbReference type="RefSeq" id="WP_343846457.1">
    <property type="nucleotide sequence ID" value="NZ_BAAAEI010000021.1"/>
</dbReference>
<dbReference type="InterPro" id="IPR048451">
    <property type="entry name" value="YgfZ_barrel"/>
</dbReference>
<evidence type="ECO:0000259" key="1">
    <source>
        <dbReference type="Pfam" id="PF21130"/>
    </source>
</evidence>
<dbReference type="InterPro" id="IPR029043">
    <property type="entry name" value="GcvT/YgfZ_C"/>
</dbReference>
<proteinExistence type="predicted"/>
<evidence type="ECO:0000313" key="2">
    <source>
        <dbReference type="EMBL" id="GAA0366517.1"/>
    </source>
</evidence>